<keyword evidence="3" id="KW-1185">Reference proteome</keyword>
<protein>
    <submittedName>
        <fullName evidence="2">Uncharacterized protein</fullName>
    </submittedName>
</protein>
<dbReference type="Proteomes" id="UP000237347">
    <property type="component" value="Unassembled WGS sequence"/>
</dbReference>
<evidence type="ECO:0000313" key="3">
    <source>
        <dbReference type="Proteomes" id="UP000237347"/>
    </source>
</evidence>
<proteinExistence type="predicted"/>
<organism evidence="2 3">
    <name type="scientific">Quercus suber</name>
    <name type="common">Cork oak</name>
    <dbReference type="NCBI Taxonomy" id="58331"/>
    <lineage>
        <taxon>Eukaryota</taxon>
        <taxon>Viridiplantae</taxon>
        <taxon>Streptophyta</taxon>
        <taxon>Embryophyta</taxon>
        <taxon>Tracheophyta</taxon>
        <taxon>Spermatophyta</taxon>
        <taxon>Magnoliopsida</taxon>
        <taxon>eudicotyledons</taxon>
        <taxon>Gunneridae</taxon>
        <taxon>Pentapetalae</taxon>
        <taxon>rosids</taxon>
        <taxon>fabids</taxon>
        <taxon>Fagales</taxon>
        <taxon>Fagaceae</taxon>
        <taxon>Quercus</taxon>
    </lineage>
</organism>
<gene>
    <name evidence="2" type="ORF">CFP56_008079</name>
    <name evidence="1" type="ORF">CFP56_009906</name>
</gene>
<reference evidence="2" key="3">
    <citation type="submission" date="2023-07" db="EMBL/GenBank/DDBJ databases">
        <title>An improved reference 1 genome and first organelle genomes of Quercus suber.</title>
        <authorList>
            <consortium name="Genosuber Consortium"/>
            <person name="Usie A."/>
            <person name="Serra O."/>
            <person name="Barros P."/>
        </authorList>
    </citation>
    <scope>NUCLEOTIDE SEQUENCE</scope>
    <source>
        <strain evidence="2">HL8</strain>
        <tissue evidence="2">Leaves</tissue>
    </source>
</reference>
<evidence type="ECO:0000313" key="2">
    <source>
        <dbReference type="EMBL" id="KAK7846350.1"/>
    </source>
</evidence>
<accession>A0AAW0L3W7</accession>
<sequence>MAENQSLAPEKLIDKLTHAAHGQLVEEGKKGVFELPRGEESSSYHLGKEISSELIEFGCACDEI</sequence>
<reference evidence="2 3" key="2">
    <citation type="journal article" date="2018" name="Sci. Data">
        <title>The draft genome sequence of cork oak.</title>
        <authorList>
            <person name="Ramos A.M."/>
            <person name="Usie A."/>
            <person name="Barbosa P."/>
            <person name="Barros P.M."/>
            <person name="Capote T."/>
            <person name="Chaves I."/>
            <person name="Simoes F."/>
            <person name="Abreu I."/>
            <person name="Carrasquinho I."/>
            <person name="Faro C."/>
            <person name="Guimaraes J.B."/>
            <person name="Mendonca D."/>
            <person name="Nobrega F."/>
            <person name="Rodrigues L."/>
            <person name="Saibo N.J.M."/>
            <person name="Varela M.C."/>
            <person name="Egas C."/>
            <person name="Matos J."/>
            <person name="Miguel C.M."/>
            <person name="Oliveira M.M."/>
            <person name="Ricardo C.P."/>
            <person name="Goncalves S."/>
        </authorList>
    </citation>
    <scope>NUCLEOTIDE SEQUENCE [LARGE SCALE GENOMIC DNA]</scope>
    <source>
        <strain evidence="3">cv. HL8</strain>
        <strain evidence="2">HL8</strain>
    </source>
</reference>
<name>A0AAW0L3W7_QUESU</name>
<dbReference type="EMBL" id="PKMF04000157">
    <property type="protein sequence ID" value="KAK7846350.1"/>
    <property type="molecule type" value="Genomic_DNA"/>
</dbReference>
<dbReference type="EMBL" id="PKMF04000174">
    <property type="protein sequence ID" value="KAK7845172.1"/>
    <property type="molecule type" value="Genomic_DNA"/>
</dbReference>
<dbReference type="AlphaFoldDB" id="A0AAW0L3W7"/>
<reference evidence="2" key="1">
    <citation type="submission" date="2017-12" db="EMBL/GenBank/DDBJ databases">
        <authorList>
            <person name="Barbosa P."/>
            <person name="Usie A."/>
            <person name="Ramos A.M."/>
        </authorList>
    </citation>
    <scope>NUCLEOTIDE SEQUENCE</scope>
    <source>
        <strain evidence="2">HL8</strain>
        <tissue evidence="2">Leaves</tissue>
    </source>
</reference>
<evidence type="ECO:0000313" key="1">
    <source>
        <dbReference type="EMBL" id="KAK7845172.1"/>
    </source>
</evidence>
<comment type="caution">
    <text evidence="2">The sequence shown here is derived from an EMBL/GenBank/DDBJ whole genome shotgun (WGS) entry which is preliminary data.</text>
</comment>